<accession>A0A5B7GRU7</accession>
<gene>
    <name evidence="2" type="ORF">E2C01_053363</name>
</gene>
<comment type="caution">
    <text evidence="2">The sequence shown here is derived from an EMBL/GenBank/DDBJ whole genome shotgun (WGS) entry which is preliminary data.</text>
</comment>
<organism evidence="2 3">
    <name type="scientific">Portunus trituberculatus</name>
    <name type="common">Swimming crab</name>
    <name type="synonym">Neptunus trituberculatus</name>
    <dbReference type="NCBI Taxonomy" id="210409"/>
    <lineage>
        <taxon>Eukaryota</taxon>
        <taxon>Metazoa</taxon>
        <taxon>Ecdysozoa</taxon>
        <taxon>Arthropoda</taxon>
        <taxon>Crustacea</taxon>
        <taxon>Multicrustacea</taxon>
        <taxon>Malacostraca</taxon>
        <taxon>Eumalacostraca</taxon>
        <taxon>Eucarida</taxon>
        <taxon>Decapoda</taxon>
        <taxon>Pleocyemata</taxon>
        <taxon>Brachyura</taxon>
        <taxon>Eubrachyura</taxon>
        <taxon>Portunoidea</taxon>
        <taxon>Portunidae</taxon>
        <taxon>Portuninae</taxon>
        <taxon>Portunus</taxon>
    </lineage>
</organism>
<feature type="compositionally biased region" description="Low complexity" evidence="1">
    <location>
        <begin position="62"/>
        <end position="78"/>
    </location>
</feature>
<feature type="compositionally biased region" description="Polar residues" evidence="1">
    <location>
        <begin position="79"/>
        <end position="88"/>
    </location>
</feature>
<evidence type="ECO:0000313" key="2">
    <source>
        <dbReference type="EMBL" id="MPC59344.1"/>
    </source>
</evidence>
<evidence type="ECO:0000313" key="3">
    <source>
        <dbReference type="Proteomes" id="UP000324222"/>
    </source>
</evidence>
<reference evidence="2 3" key="1">
    <citation type="submission" date="2019-05" db="EMBL/GenBank/DDBJ databases">
        <title>Another draft genome of Portunus trituberculatus and its Hox gene families provides insights of decapod evolution.</title>
        <authorList>
            <person name="Jeong J.-H."/>
            <person name="Song I."/>
            <person name="Kim S."/>
            <person name="Choi T."/>
            <person name="Kim D."/>
            <person name="Ryu S."/>
            <person name="Kim W."/>
        </authorList>
    </citation>
    <scope>NUCLEOTIDE SEQUENCE [LARGE SCALE GENOMIC DNA]</scope>
    <source>
        <tissue evidence="2">Muscle</tissue>
    </source>
</reference>
<keyword evidence="3" id="KW-1185">Reference proteome</keyword>
<dbReference type="Proteomes" id="UP000324222">
    <property type="component" value="Unassembled WGS sequence"/>
</dbReference>
<dbReference type="EMBL" id="VSRR010016480">
    <property type="protein sequence ID" value="MPC59344.1"/>
    <property type="molecule type" value="Genomic_DNA"/>
</dbReference>
<proteinExistence type="predicted"/>
<dbReference type="AlphaFoldDB" id="A0A5B7GRU7"/>
<evidence type="ECO:0000256" key="1">
    <source>
        <dbReference type="SAM" id="MobiDB-lite"/>
    </source>
</evidence>
<protein>
    <submittedName>
        <fullName evidence="2">Uncharacterized protein</fullName>
    </submittedName>
</protein>
<sequence>MNLLARRRAVPRFCEDSAGGSTTTLWGAPFILTALPPLIRHHNPILRPSPGTTTPAQPHPSPHYSSPTTSTTTTTTTTVNIIRQEQEH</sequence>
<name>A0A5B7GRU7_PORTR</name>
<feature type="region of interest" description="Disordered" evidence="1">
    <location>
        <begin position="41"/>
        <end position="88"/>
    </location>
</feature>